<evidence type="ECO:0000313" key="2">
    <source>
        <dbReference type="EMBL" id="MBW0527936.1"/>
    </source>
</evidence>
<evidence type="ECO:0000313" key="3">
    <source>
        <dbReference type="Proteomes" id="UP000765509"/>
    </source>
</evidence>
<protein>
    <submittedName>
        <fullName evidence="2">Uncharacterized protein</fullName>
    </submittedName>
</protein>
<dbReference type="EMBL" id="AVOT02033949">
    <property type="protein sequence ID" value="MBW0527936.1"/>
    <property type="molecule type" value="Genomic_DNA"/>
</dbReference>
<dbReference type="AlphaFoldDB" id="A0A9Q3I392"/>
<evidence type="ECO:0000256" key="1">
    <source>
        <dbReference type="SAM" id="MobiDB-lite"/>
    </source>
</evidence>
<gene>
    <name evidence="2" type="ORF">O181_067651</name>
</gene>
<dbReference type="Proteomes" id="UP000765509">
    <property type="component" value="Unassembled WGS sequence"/>
</dbReference>
<comment type="caution">
    <text evidence="2">The sequence shown here is derived from an EMBL/GenBank/DDBJ whole genome shotgun (WGS) entry which is preliminary data.</text>
</comment>
<name>A0A9Q3I392_9BASI</name>
<feature type="compositionally biased region" description="Basic and acidic residues" evidence="1">
    <location>
        <begin position="295"/>
        <end position="308"/>
    </location>
</feature>
<dbReference type="OrthoDB" id="2507052at2759"/>
<feature type="compositionally biased region" description="Acidic residues" evidence="1">
    <location>
        <begin position="256"/>
        <end position="294"/>
    </location>
</feature>
<feature type="region of interest" description="Disordered" evidence="1">
    <location>
        <begin position="256"/>
        <end position="308"/>
    </location>
</feature>
<reference evidence="2" key="1">
    <citation type="submission" date="2021-03" db="EMBL/GenBank/DDBJ databases">
        <title>Draft genome sequence of rust myrtle Austropuccinia psidii MF-1, a brazilian biotype.</title>
        <authorList>
            <person name="Quecine M.C."/>
            <person name="Pachon D.M.R."/>
            <person name="Bonatelli M.L."/>
            <person name="Correr F.H."/>
            <person name="Franceschini L.M."/>
            <person name="Leite T.F."/>
            <person name="Margarido G.R.A."/>
            <person name="Almeida C.A."/>
            <person name="Ferrarezi J.A."/>
            <person name="Labate C.A."/>
        </authorList>
    </citation>
    <scope>NUCLEOTIDE SEQUENCE</scope>
    <source>
        <strain evidence="2">MF-1</strain>
    </source>
</reference>
<sequence>MFHQLEIGGAFQFMSINMTYLDEFELLTQTYDHYVHYYWYSIFHKEQKDSGSHRHTNERKAIQGACQKVSLQINHKKLIIHLLIYLIDYLRNTPYRFAINQNFPKQYIQVISPIQAHSDDEYYEPKNAHMARNLPFQSESSNILMRKLDRLISKTETDEGKRSQGQYQIHVKNPPQTMFPTAPKGLPLAFSDVKWYNSKLPEQCQNIADWKKVAFLQNPKCLVEFTLPDKKIDDQSFNNKNWEVLAKDYNLEFLSFDEPDDNKDATEEESNYGESLELDIGEEEESKEEKDEELEPVRRKEKGNSRMV</sequence>
<proteinExistence type="predicted"/>
<keyword evidence="3" id="KW-1185">Reference proteome</keyword>
<organism evidence="2 3">
    <name type="scientific">Austropuccinia psidii MF-1</name>
    <dbReference type="NCBI Taxonomy" id="1389203"/>
    <lineage>
        <taxon>Eukaryota</taxon>
        <taxon>Fungi</taxon>
        <taxon>Dikarya</taxon>
        <taxon>Basidiomycota</taxon>
        <taxon>Pucciniomycotina</taxon>
        <taxon>Pucciniomycetes</taxon>
        <taxon>Pucciniales</taxon>
        <taxon>Sphaerophragmiaceae</taxon>
        <taxon>Austropuccinia</taxon>
    </lineage>
</organism>
<accession>A0A9Q3I392</accession>